<gene>
    <name evidence="1" type="ORF">Ciccas_013182</name>
</gene>
<protein>
    <submittedName>
        <fullName evidence="1">Uncharacterized protein</fullName>
    </submittedName>
</protein>
<dbReference type="AlphaFoldDB" id="A0ABD2PN33"/>
<keyword evidence="2" id="KW-1185">Reference proteome</keyword>
<organism evidence="1 2">
    <name type="scientific">Cichlidogyrus casuarinus</name>
    <dbReference type="NCBI Taxonomy" id="1844966"/>
    <lineage>
        <taxon>Eukaryota</taxon>
        <taxon>Metazoa</taxon>
        <taxon>Spiralia</taxon>
        <taxon>Lophotrochozoa</taxon>
        <taxon>Platyhelminthes</taxon>
        <taxon>Monogenea</taxon>
        <taxon>Monopisthocotylea</taxon>
        <taxon>Dactylogyridea</taxon>
        <taxon>Ancyrocephalidae</taxon>
        <taxon>Cichlidogyrus</taxon>
    </lineage>
</organism>
<proteinExistence type="predicted"/>
<sequence>MNIIFLELPTSTSTESPQDFDVSYPALPICRSSDYKSKFIPLSKVHFPWIEDQQLDFLHFCSQQQSIPKYFEDENALRSSLIHDFVCADAPFITGGNNPIFILIKKIQWNCETRTRNEMIVIPGPLHHQFELVRVASRSLKGTGILDLLGESNAVTIGRCNAMRVWTMPVPFYRQPAIA</sequence>
<dbReference type="EMBL" id="JBJKFK010005502">
    <property type="protein sequence ID" value="KAL3308287.1"/>
    <property type="molecule type" value="Genomic_DNA"/>
</dbReference>
<comment type="caution">
    <text evidence="1">The sequence shown here is derived from an EMBL/GenBank/DDBJ whole genome shotgun (WGS) entry which is preliminary data.</text>
</comment>
<accession>A0ABD2PN33</accession>
<name>A0ABD2PN33_9PLAT</name>
<evidence type="ECO:0000313" key="1">
    <source>
        <dbReference type="EMBL" id="KAL3308287.1"/>
    </source>
</evidence>
<dbReference type="Proteomes" id="UP001626550">
    <property type="component" value="Unassembled WGS sequence"/>
</dbReference>
<reference evidence="1 2" key="1">
    <citation type="submission" date="2024-11" db="EMBL/GenBank/DDBJ databases">
        <title>Adaptive evolution of stress response genes in parasites aligns with host niche diversity.</title>
        <authorList>
            <person name="Hahn C."/>
            <person name="Resl P."/>
        </authorList>
    </citation>
    <scope>NUCLEOTIDE SEQUENCE [LARGE SCALE GENOMIC DNA]</scope>
    <source>
        <strain evidence="1">EGGRZ-B1_66</strain>
        <tissue evidence="1">Body</tissue>
    </source>
</reference>
<evidence type="ECO:0000313" key="2">
    <source>
        <dbReference type="Proteomes" id="UP001626550"/>
    </source>
</evidence>